<evidence type="ECO:0000313" key="1">
    <source>
        <dbReference type="EMBL" id="ALO24558.1"/>
    </source>
</evidence>
<protein>
    <submittedName>
        <fullName evidence="1">Uncharacterized protein</fullName>
    </submittedName>
</protein>
<sequence length="38" mass="4721">MKILKDYIKSLNYKQIRNYLKNIVSLFKTPIQIILRYF</sequence>
<reference evidence="1 2" key="1">
    <citation type="journal article" date="2015" name="PLoS Negl. Trop. Dis.">
        <title>Distribution of Plasmids in Distinct Leptospira Pathogenic Species.</title>
        <authorList>
            <person name="Wang Y."/>
            <person name="Zhuang X."/>
            <person name="Zhong Y."/>
            <person name="Zhang C."/>
            <person name="Zhang Y."/>
            <person name="Zeng L."/>
            <person name="Zhu Y."/>
            <person name="He P."/>
            <person name="Dong K."/>
            <person name="Pal U."/>
            <person name="Guo X."/>
            <person name="Qin J."/>
        </authorList>
    </citation>
    <scope>NUCLEOTIDE SEQUENCE [LARGE SCALE GENOMIC DNA]</scope>
    <source>
        <strain evidence="1 2">56604</strain>
    </source>
</reference>
<dbReference type="AlphaFoldDB" id="A0A0S2ILM3"/>
<evidence type="ECO:0000313" key="2">
    <source>
        <dbReference type="Proteomes" id="UP000058857"/>
    </source>
</evidence>
<organism evidence="1">
    <name type="scientific">Leptospira borgpetersenii serovar Ballum</name>
    <dbReference type="NCBI Taxonomy" id="280505"/>
    <lineage>
        <taxon>Bacteria</taxon>
        <taxon>Pseudomonadati</taxon>
        <taxon>Spirochaetota</taxon>
        <taxon>Spirochaetia</taxon>
        <taxon>Leptospirales</taxon>
        <taxon>Leptospiraceae</taxon>
        <taxon>Leptospira</taxon>
    </lineage>
</organism>
<dbReference type="Proteomes" id="UP000058857">
    <property type="component" value="Chromosome 1"/>
</dbReference>
<dbReference type="PATRIC" id="fig|280505.15.peg.187"/>
<name>A0A0S2ILM3_LEPBO</name>
<gene>
    <name evidence="1" type="ORF">LBBP_00191</name>
</gene>
<proteinExistence type="predicted"/>
<accession>A0A0S2ILM3</accession>
<dbReference type="EMBL" id="CP012029">
    <property type="protein sequence ID" value="ALO24558.1"/>
    <property type="molecule type" value="Genomic_DNA"/>
</dbReference>